<keyword evidence="21" id="KW-1185">Reference proteome</keyword>
<comment type="caution">
    <text evidence="20">The sequence shown here is derived from an EMBL/GenBank/DDBJ whole genome shotgun (WGS) entry which is preliminary data.</text>
</comment>
<dbReference type="EC" id="7.1.1.8" evidence="2 17"/>
<keyword evidence="11 17" id="KW-1278">Translocase</keyword>
<dbReference type="PROSITE" id="PS51007">
    <property type="entry name" value="CYTC"/>
    <property type="match status" value="1"/>
</dbReference>
<dbReference type="InterPro" id="IPR009056">
    <property type="entry name" value="Cyt_c-like_dom"/>
</dbReference>
<keyword evidence="7 17" id="KW-0679">Respiratory chain</keyword>
<evidence type="ECO:0000256" key="15">
    <source>
        <dbReference type="ARBA" id="ARBA00023136"/>
    </source>
</evidence>
<evidence type="ECO:0000259" key="19">
    <source>
        <dbReference type="PROSITE" id="PS51007"/>
    </source>
</evidence>
<dbReference type="PANTHER" id="PTHR33751">
    <property type="entry name" value="CBB3-TYPE CYTOCHROME C OXIDASE SUBUNIT FIXP"/>
    <property type="match status" value="1"/>
</dbReference>
<keyword evidence="6 17" id="KW-0349">Heme</keyword>
<evidence type="ECO:0000256" key="18">
    <source>
        <dbReference type="SAM" id="MobiDB-lite"/>
    </source>
</evidence>
<evidence type="ECO:0000256" key="6">
    <source>
        <dbReference type="ARBA" id="ARBA00022617"/>
    </source>
</evidence>
<accession>A0ABW5W850</accession>
<evidence type="ECO:0000256" key="11">
    <source>
        <dbReference type="ARBA" id="ARBA00022967"/>
    </source>
</evidence>
<evidence type="ECO:0000313" key="21">
    <source>
        <dbReference type="Proteomes" id="UP001597478"/>
    </source>
</evidence>
<evidence type="ECO:0000256" key="4">
    <source>
        <dbReference type="ARBA" id="ARBA00022448"/>
    </source>
</evidence>
<feature type="transmembrane region" description="Helical" evidence="17">
    <location>
        <begin position="254"/>
        <end position="272"/>
    </location>
</feature>
<evidence type="ECO:0000256" key="10">
    <source>
        <dbReference type="ARBA" id="ARBA00022737"/>
    </source>
</evidence>
<keyword evidence="8 17" id="KW-0812">Transmembrane</keyword>
<evidence type="ECO:0000256" key="7">
    <source>
        <dbReference type="ARBA" id="ARBA00022660"/>
    </source>
</evidence>
<evidence type="ECO:0000256" key="17">
    <source>
        <dbReference type="PIRNR" id="PIRNR000007"/>
    </source>
</evidence>
<dbReference type="InterPro" id="IPR050597">
    <property type="entry name" value="Cytochrome_c_Oxidase_Subunit"/>
</dbReference>
<keyword evidence="15 17" id="KW-0472">Membrane</keyword>
<keyword evidence="10" id="KW-0677">Repeat</keyword>
<dbReference type="PANTHER" id="PTHR33751:SF13">
    <property type="entry name" value="CYTOCHROME BC1 COMPLEX CYTOCHROME C SUBUNIT"/>
    <property type="match status" value="1"/>
</dbReference>
<keyword evidence="14 17" id="KW-0408">Iron</keyword>
<evidence type="ECO:0000256" key="3">
    <source>
        <dbReference type="ARBA" id="ARBA00017819"/>
    </source>
</evidence>
<dbReference type="PIRSF" id="PIRSF000007">
    <property type="entry name" value="Ubiq_cycred_cyc"/>
    <property type="match status" value="1"/>
</dbReference>
<dbReference type="Proteomes" id="UP001597478">
    <property type="component" value="Unassembled WGS sequence"/>
</dbReference>
<evidence type="ECO:0000256" key="5">
    <source>
        <dbReference type="ARBA" id="ARBA00022475"/>
    </source>
</evidence>
<evidence type="ECO:0000256" key="13">
    <source>
        <dbReference type="ARBA" id="ARBA00022989"/>
    </source>
</evidence>
<dbReference type="Pfam" id="PF13442">
    <property type="entry name" value="Cytochrome_CBB3"/>
    <property type="match status" value="2"/>
</dbReference>
<dbReference type="Gene3D" id="1.10.760.10">
    <property type="entry name" value="Cytochrome c-like domain"/>
    <property type="match status" value="2"/>
</dbReference>
<comment type="caution">
    <text evidence="17">Lacks conserved residue(s) required for the propagation of feature annotation.</text>
</comment>
<name>A0ABW5W850_9PSEU</name>
<evidence type="ECO:0000256" key="16">
    <source>
        <dbReference type="ARBA" id="ARBA00029351"/>
    </source>
</evidence>
<protein>
    <recommendedName>
        <fullName evidence="3 17">Cytochrome bc1 complex cytochrome c subunit</fullName>
        <ecNumber evidence="2 17">7.1.1.8</ecNumber>
    </recommendedName>
</protein>
<evidence type="ECO:0000256" key="2">
    <source>
        <dbReference type="ARBA" id="ARBA00012951"/>
    </source>
</evidence>
<evidence type="ECO:0000256" key="8">
    <source>
        <dbReference type="ARBA" id="ARBA00022692"/>
    </source>
</evidence>
<dbReference type="InterPro" id="IPR036909">
    <property type="entry name" value="Cyt_c-like_dom_sf"/>
</dbReference>
<evidence type="ECO:0000313" key="20">
    <source>
        <dbReference type="EMBL" id="MFD2800139.1"/>
    </source>
</evidence>
<dbReference type="SUPFAM" id="SSF46626">
    <property type="entry name" value="Cytochrome c"/>
    <property type="match status" value="2"/>
</dbReference>
<keyword evidence="13 17" id="KW-1133">Transmembrane helix</keyword>
<evidence type="ECO:0000256" key="12">
    <source>
        <dbReference type="ARBA" id="ARBA00022982"/>
    </source>
</evidence>
<sequence>MTTSKKPATAGERRAGRRTKFRRRLAGLLALGVALVAAGGLYAVFAPEPQTAEAQTDPALLRKGEQIYNNSCISCHGANLEGVEDKGPSLIGVGEAAVYFQVSSGRMPMVRQEAQASRKPAKYSPEEIDALGAYVQAHGGGPQRPEQTGEALQGSNPARGGELFRLNCASCHNFTGQGGALSAGKYAPELEPANEEQIYTAMLTGPQNMPKFSDRQLSPEEKRDIVAYVKSVADEGNAPGGHPLGGLGPASEGVIAWVVGIGALIGATLWIGSRA</sequence>
<feature type="region of interest" description="Disordered" evidence="18">
    <location>
        <begin position="138"/>
        <end position="157"/>
    </location>
</feature>
<proteinExistence type="predicted"/>
<comment type="catalytic activity">
    <reaction evidence="16 17">
        <text>a quinol + 2 Fe(III)-[cytochrome c](out) = a quinone + 2 Fe(II)-[cytochrome c](out) + 2 H(+)(out)</text>
        <dbReference type="Rhea" id="RHEA:11484"/>
        <dbReference type="Rhea" id="RHEA-COMP:10350"/>
        <dbReference type="Rhea" id="RHEA-COMP:14399"/>
        <dbReference type="ChEBI" id="CHEBI:15378"/>
        <dbReference type="ChEBI" id="CHEBI:24646"/>
        <dbReference type="ChEBI" id="CHEBI:29033"/>
        <dbReference type="ChEBI" id="CHEBI:29034"/>
        <dbReference type="ChEBI" id="CHEBI:132124"/>
        <dbReference type="EC" id="7.1.1.8"/>
    </reaction>
</comment>
<dbReference type="InterPro" id="IPR009152">
    <property type="entry name" value="bc1_cytC-su"/>
</dbReference>
<evidence type="ECO:0000256" key="1">
    <source>
        <dbReference type="ARBA" id="ARBA00004651"/>
    </source>
</evidence>
<evidence type="ECO:0000256" key="9">
    <source>
        <dbReference type="ARBA" id="ARBA00022723"/>
    </source>
</evidence>
<keyword evidence="12 17" id="KW-0249">Electron transport</keyword>
<comment type="subunit">
    <text evidence="17">The cytochrome bc1 complex is composed of a cytochrome b (QcrB), the Rieske iron-sulfur protein (QcrA) and a diheme cytochrome c (QcrC) subunit.</text>
</comment>
<gene>
    <name evidence="20" type="ORF">ACFS2C_12125</name>
</gene>
<keyword evidence="9 17" id="KW-0479">Metal-binding</keyword>
<keyword evidence="5 17" id="KW-1003">Cell membrane</keyword>
<evidence type="ECO:0000256" key="14">
    <source>
        <dbReference type="ARBA" id="ARBA00023004"/>
    </source>
</evidence>
<dbReference type="InterPro" id="IPR006311">
    <property type="entry name" value="TAT_signal"/>
</dbReference>
<keyword evidence="4 17" id="KW-0813">Transport</keyword>
<dbReference type="PROSITE" id="PS51318">
    <property type="entry name" value="TAT"/>
    <property type="match status" value="1"/>
</dbReference>
<reference evidence="21" key="1">
    <citation type="journal article" date="2019" name="Int. J. Syst. Evol. Microbiol.">
        <title>The Global Catalogue of Microorganisms (GCM) 10K type strain sequencing project: providing services to taxonomists for standard genome sequencing and annotation.</title>
        <authorList>
            <consortium name="The Broad Institute Genomics Platform"/>
            <consortium name="The Broad Institute Genome Sequencing Center for Infectious Disease"/>
            <person name="Wu L."/>
            <person name="Ma J."/>
        </authorList>
    </citation>
    <scope>NUCLEOTIDE SEQUENCE [LARGE SCALE GENOMIC DNA]</scope>
    <source>
        <strain evidence="21">IBRC-M 10906</strain>
    </source>
</reference>
<feature type="domain" description="Cytochrome c" evidence="19">
    <location>
        <begin position="59"/>
        <end position="233"/>
    </location>
</feature>
<dbReference type="RefSeq" id="WP_377385114.1">
    <property type="nucleotide sequence ID" value="NZ_JBHSAN010000004.1"/>
</dbReference>
<comment type="subcellular location">
    <subcellularLocation>
        <location evidence="1 17">Cell membrane</location>
        <topology evidence="1 17">Multi-pass membrane protein</topology>
    </subcellularLocation>
</comment>
<dbReference type="EMBL" id="JBHUOF010000013">
    <property type="protein sequence ID" value="MFD2800139.1"/>
    <property type="molecule type" value="Genomic_DNA"/>
</dbReference>
<organism evidence="20 21">
    <name type="scientific">Prauserella oleivorans</name>
    <dbReference type="NCBI Taxonomy" id="1478153"/>
    <lineage>
        <taxon>Bacteria</taxon>
        <taxon>Bacillati</taxon>
        <taxon>Actinomycetota</taxon>
        <taxon>Actinomycetes</taxon>
        <taxon>Pseudonocardiales</taxon>
        <taxon>Pseudonocardiaceae</taxon>
        <taxon>Prauserella</taxon>
    </lineage>
</organism>